<keyword evidence="2" id="KW-1185">Reference proteome</keyword>
<gene>
    <name evidence="1" type="ORF">CLF_101994</name>
</gene>
<dbReference type="AlphaFoldDB" id="G7Y719"/>
<evidence type="ECO:0000313" key="2">
    <source>
        <dbReference type="Proteomes" id="UP000008909"/>
    </source>
</evidence>
<protein>
    <submittedName>
        <fullName evidence="1">Uncharacterized protein</fullName>
    </submittedName>
</protein>
<name>G7Y719_CLOSI</name>
<proteinExistence type="predicted"/>
<reference evidence="1" key="1">
    <citation type="journal article" date="2011" name="Genome Biol.">
        <title>The draft genome of the carcinogenic human liver fluke Clonorchis sinensis.</title>
        <authorList>
            <person name="Wang X."/>
            <person name="Chen W."/>
            <person name="Huang Y."/>
            <person name="Sun J."/>
            <person name="Men J."/>
            <person name="Liu H."/>
            <person name="Luo F."/>
            <person name="Guo L."/>
            <person name="Lv X."/>
            <person name="Deng C."/>
            <person name="Zhou C."/>
            <person name="Fan Y."/>
            <person name="Li X."/>
            <person name="Huang L."/>
            <person name="Hu Y."/>
            <person name="Liang C."/>
            <person name="Hu X."/>
            <person name="Xu J."/>
            <person name="Yu X."/>
        </authorList>
    </citation>
    <scope>NUCLEOTIDE SEQUENCE [LARGE SCALE GENOMIC DNA]</scope>
    <source>
        <strain evidence="1">Henan</strain>
    </source>
</reference>
<evidence type="ECO:0000313" key="1">
    <source>
        <dbReference type="EMBL" id="GAA48754.1"/>
    </source>
</evidence>
<reference key="2">
    <citation type="submission" date="2011-10" db="EMBL/GenBank/DDBJ databases">
        <title>The genome and transcriptome sequence of Clonorchis sinensis provide insights into the carcinogenic liver fluke.</title>
        <authorList>
            <person name="Wang X."/>
            <person name="Huang Y."/>
            <person name="Chen W."/>
            <person name="Liu H."/>
            <person name="Guo L."/>
            <person name="Chen Y."/>
            <person name="Luo F."/>
            <person name="Zhou W."/>
            <person name="Sun J."/>
            <person name="Mao Q."/>
            <person name="Liang P."/>
            <person name="Zhou C."/>
            <person name="Tian Y."/>
            <person name="Men J."/>
            <person name="Lv X."/>
            <person name="Huang L."/>
            <person name="Zhou J."/>
            <person name="Hu Y."/>
            <person name="Li R."/>
            <person name="Zhang F."/>
            <person name="Lei H."/>
            <person name="Li X."/>
            <person name="Hu X."/>
            <person name="Liang C."/>
            <person name="Xu J."/>
            <person name="Wu Z."/>
            <person name="Yu X."/>
        </authorList>
    </citation>
    <scope>NUCLEOTIDE SEQUENCE</scope>
    <source>
        <strain>Henan</strain>
    </source>
</reference>
<dbReference type="EMBL" id="DF142907">
    <property type="protein sequence ID" value="GAA48754.1"/>
    <property type="molecule type" value="Genomic_DNA"/>
</dbReference>
<sequence length="140" mass="16462">MLPSSRIFGCFIKYSTGRPISRNFSSKEETSNHRWALYFYLINIQWWSHLFIYRWSYHSLLASPKNRTVCIDKDKTMVEKQGGPTVLELTKAFGLPWQHFRPRYVFLLVHILLQAVHKKIFPVLLGSTPRTKSSLICTRS</sequence>
<dbReference type="Proteomes" id="UP000008909">
    <property type="component" value="Unassembled WGS sequence"/>
</dbReference>
<accession>G7Y719</accession>
<organism evidence="1 2">
    <name type="scientific">Clonorchis sinensis</name>
    <name type="common">Chinese liver fluke</name>
    <dbReference type="NCBI Taxonomy" id="79923"/>
    <lineage>
        <taxon>Eukaryota</taxon>
        <taxon>Metazoa</taxon>
        <taxon>Spiralia</taxon>
        <taxon>Lophotrochozoa</taxon>
        <taxon>Platyhelminthes</taxon>
        <taxon>Trematoda</taxon>
        <taxon>Digenea</taxon>
        <taxon>Opisthorchiida</taxon>
        <taxon>Opisthorchiata</taxon>
        <taxon>Opisthorchiidae</taxon>
        <taxon>Clonorchis</taxon>
    </lineage>
</organism>